<gene>
    <name evidence="1" type="ORF">PCOR1329_LOCUS29570</name>
</gene>
<keyword evidence="2" id="KW-1185">Reference proteome</keyword>
<accession>A0ABN9SHI7</accession>
<feature type="non-terminal residue" evidence="1">
    <location>
        <position position="1"/>
    </location>
</feature>
<sequence length="331" mass="38051">AILVWPWRRERGGGAMYTEVEECLGHDPPELLQVGEGMRRLDFLASDVLLRPEWVLIGAALVLQYHAMIFWKGCSLCGKYGGRSGSTWLRTVGRQLMILQFYFCRSPWVALPRENPVRWSMGVVICDVYFMEWCAHALRWLQGGASSFWQEMDYNKVARQKVIRSAYMDFSQSLADISLLVFCQGARWRIMFYLVINTDEETHEDCNGSMLQWIVSVSVVLESGLDEVGNPYQPGHWLASREALAQAGTKLTPIAWWLRRSFDFLVNSLFREMLLGVIPVLLCVVPPLDMVKDALAILFICNMGQLDTPMSIEEMLEKRREPQLDYFDTED</sequence>
<dbReference type="EMBL" id="CAUYUJ010011126">
    <property type="protein sequence ID" value="CAK0831147.1"/>
    <property type="molecule type" value="Genomic_DNA"/>
</dbReference>
<evidence type="ECO:0000313" key="1">
    <source>
        <dbReference type="EMBL" id="CAK0831147.1"/>
    </source>
</evidence>
<evidence type="ECO:0008006" key="3">
    <source>
        <dbReference type="Google" id="ProtNLM"/>
    </source>
</evidence>
<proteinExistence type="predicted"/>
<comment type="caution">
    <text evidence="1">The sequence shown here is derived from an EMBL/GenBank/DDBJ whole genome shotgun (WGS) entry which is preliminary data.</text>
</comment>
<name>A0ABN9SHI7_9DINO</name>
<organism evidence="1 2">
    <name type="scientific">Prorocentrum cordatum</name>
    <dbReference type="NCBI Taxonomy" id="2364126"/>
    <lineage>
        <taxon>Eukaryota</taxon>
        <taxon>Sar</taxon>
        <taxon>Alveolata</taxon>
        <taxon>Dinophyceae</taxon>
        <taxon>Prorocentrales</taxon>
        <taxon>Prorocentraceae</taxon>
        <taxon>Prorocentrum</taxon>
    </lineage>
</organism>
<dbReference type="Proteomes" id="UP001189429">
    <property type="component" value="Unassembled WGS sequence"/>
</dbReference>
<protein>
    <recommendedName>
        <fullName evidence="3">Autophagy-related protein 9</fullName>
    </recommendedName>
</protein>
<reference evidence="1" key="1">
    <citation type="submission" date="2023-10" db="EMBL/GenBank/DDBJ databases">
        <authorList>
            <person name="Chen Y."/>
            <person name="Shah S."/>
            <person name="Dougan E. K."/>
            <person name="Thang M."/>
            <person name="Chan C."/>
        </authorList>
    </citation>
    <scope>NUCLEOTIDE SEQUENCE [LARGE SCALE GENOMIC DNA]</scope>
</reference>
<evidence type="ECO:0000313" key="2">
    <source>
        <dbReference type="Proteomes" id="UP001189429"/>
    </source>
</evidence>